<dbReference type="EMBL" id="JAUJFL010000004">
    <property type="protein sequence ID" value="KAK2604573.1"/>
    <property type="molecule type" value="Genomic_DNA"/>
</dbReference>
<feature type="transmembrane region" description="Helical" evidence="1">
    <location>
        <begin position="76"/>
        <end position="98"/>
    </location>
</feature>
<organism evidence="2 3">
    <name type="scientific">Phomopsis amygdali</name>
    <name type="common">Fusicoccum amygdali</name>
    <dbReference type="NCBI Taxonomy" id="1214568"/>
    <lineage>
        <taxon>Eukaryota</taxon>
        <taxon>Fungi</taxon>
        <taxon>Dikarya</taxon>
        <taxon>Ascomycota</taxon>
        <taxon>Pezizomycotina</taxon>
        <taxon>Sordariomycetes</taxon>
        <taxon>Sordariomycetidae</taxon>
        <taxon>Diaporthales</taxon>
        <taxon>Diaporthaceae</taxon>
        <taxon>Diaporthe</taxon>
    </lineage>
</organism>
<proteinExistence type="predicted"/>
<dbReference type="Pfam" id="PF14087">
    <property type="entry name" value="DUF4267"/>
    <property type="match status" value="1"/>
</dbReference>
<keyword evidence="1" id="KW-1133">Transmembrane helix</keyword>
<comment type="caution">
    <text evidence="2">The sequence shown here is derived from an EMBL/GenBank/DDBJ whole genome shotgun (WGS) entry which is preliminary data.</text>
</comment>
<feature type="transmembrane region" description="Helical" evidence="1">
    <location>
        <begin position="104"/>
        <end position="122"/>
    </location>
</feature>
<dbReference type="InterPro" id="IPR025363">
    <property type="entry name" value="DUF4267"/>
</dbReference>
<feature type="transmembrane region" description="Helical" evidence="1">
    <location>
        <begin position="47"/>
        <end position="69"/>
    </location>
</feature>
<dbReference type="Proteomes" id="UP001265746">
    <property type="component" value="Unassembled WGS sequence"/>
</dbReference>
<protein>
    <submittedName>
        <fullName evidence="2">Uncharacterized protein</fullName>
    </submittedName>
</protein>
<keyword evidence="1" id="KW-0812">Transmembrane</keyword>
<evidence type="ECO:0000313" key="3">
    <source>
        <dbReference type="Proteomes" id="UP001265746"/>
    </source>
</evidence>
<sequence length="123" mass="13146">MAMLTSSVTVFAHIIGALLISTGIWGMRDASAIAPHFGIPDATKEMLFMWPAAAGRNIAAGLAVLILSFDGQRRALGILIMCWSLVGFADISILVSYSGSENKAFTFGLVFWLFLTGLGLVYT</sequence>
<name>A0AAD9SDC2_PHOAM</name>
<dbReference type="AlphaFoldDB" id="A0AAD9SDC2"/>
<evidence type="ECO:0000313" key="2">
    <source>
        <dbReference type="EMBL" id="KAK2604573.1"/>
    </source>
</evidence>
<keyword evidence="3" id="KW-1185">Reference proteome</keyword>
<feature type="transmembrane region" description="Helical" evidence="1">
    <location>
        <begin position="7"/>
        <end position="27"/>
    </location>
</feature>
<evidence type="ECO:0000256" key="1">
    <source>
        <dbReference type="SAM" id="Phobius"/>
    </source>
</evidence>
<keyword evidence="1" id="KW-0472">Membrane</keyword>
<reference evidence="2" key="1">
    <citation type="submission" date="2023-06" db="EMBL/GenBank/DDBJ databases">
        <authorList>
            <person name="Noh H."/>
        </authorList>
    </citation>
    <scope>NUCLEOTIDE SEQUENCE</scope>
    <source>
        <strain evidence="2">DUCC20226</strain>
    </source>
</reference>
<gene>
    <name evidence="2" type="ORF">N8I77_007490</name>
</gene>
<accession>A0AAD9SDC2</accession>